<accession>A0A3N2CRZ0</accession>
<dbReference type="EMBL" id="RKHO01000001">
    <property type="protein sequence ID" value="ROR90186.1"/>
    <property type="molecule type" value="Genomic_DNA"/>
</dbReference>
<keyword evidence="1" id="KW-0436">Ligase</keyword>
<dbReference type="InterPro" id="IPR050580">
    <property type="entry name" value="2H_phosphoesterase_YjcG-like"/>
</dbReference>
<evidence type="ECO:0000313" key="2">
    <source>
        <dbReference type="Proteomes" id="UP000281738"/>
    </source>
</evidence>
<dbReference type="Proteomes" id="UP000281738">
    <property type="component" value="Unassembled WGS sequence"/>
</dbReference>
<gene>
    <name evidence="1" type="ORF">EDD33_1021</name>
</gene>
<organism evidence="1 2">
    <name type="scientific">Nocardioides aurantiacus</name>
    <dbReference type="NCBI Taxonomy" id="86796"/>
    <lineage>
        <taxon>Bacteria</taxon>
        <taxon>Bacillati</taxon>
        <taxon>Actinomycetota</taxon>
        <taxon>Actinomycetes</taxon>
        <taxon>Propionibacteriales</taxon>
        <taxon>Nocardioidaceae</taxon>
        <taxon>Nocardioides</taxon>
    </lineage>
</organism>
<dbReference type="InterPro" id="IPR009097">
    <property type="entry name" value="Cyclic_Pdiesterase"/>
</dbReference>
<dbReference type="AlphaFoldDB" id="A0A3N2CRZ0"/>
<evidence type="ECO:0000313" key="1">
    <source>
        <dbReference type="EMBL" id="ROR90186.1"/>
    </source>
</evidence>
<dbReference type="Gene3D" id="3.90.1140.10">
    <property type="entry name" value="Cyclic phosphodiesterase"/>
    <property type="match status" value="1"/>
</dbReference>
<dbReference type="PANTHER" id="PTHR40037">
    <property type="entry name" value="PHOSPHOESTERASE YJCG-RELATED"/>
    <property type="match status" value="1"/>
</dbReference>
<name>A0A3N2CRZ0_9ACTN</name>
<keyword evidence="2" id="KW-1185">Reference proteome</keyword>
<sequence>MPTVGVSLAVPEPWGRELQEYRVALGDAAAVHIPTHITLLPPLEVDEADVPLLEEHLAAVAARTPAFSVHLRGTGSFRPVSPVVFVGVVEGISACEQLAADVVSGPLAVDRGFPYHPHVTVAHHLGDDLLDRAFAELGDFDVAFAAEEMWMYRHDPDSGWQPTRAFALSGA</sequence>
<dbReference type="RefSeq" id="WP_211332422.1">
    <property type="nucleotide sequence ID" value="NZ_RKHO01000001.1"/>
</dbReference>
<dbReference type="SUPFAM" id="SSF55144">
    <property type="entry name" value="LigT-like"/>
    <property type="match status" value="1"/>
</dbReference>
<proteinExistence type="predicted"/>
<dbReference type="Pfam" id="PF13563">
    <property type="entry name" value="2_5_RNA_ligase2"/>
    <property type="match status" value="1"/>
</dbReference>
<protein>
    <submittedName>
        <fullName evidence="1">2'-5' RNA ligase</fullName>
    </submittedName>
</protein>
<dbReference type="PANTHER" id="PTHR40037:SF1">
    <property type="entry name" value="PHOSPHOESTERASE SAOUHSC_00951-RELATED"/>
    <property type="match status" value="1"/>
</dbReference>
<reference evidence="1 2" key="1">
    <citation type="submission" date="2018-11" db="EMBL/GenBank/DDBJ databases">
        <title>Sequencing the genomes of 1000 actinobacteria strains.</title>
        <authorList>
            <person name="Klenk H.-P."/>
        </authorList>
    </citation>
    <scope>NUCLEOTIDE SEQUENCE [LARGE SCALE GENOMIC DNA]</scope>
    <source>
        <strain evidence="1 2">DSM 12652</strain>
    </source>
</reference>
<comment type="caution">
    <text evidence="1">The sequence shown here is derived from an EMBL/GenBank/DDBJ whole genome shotgun (WGS) entry which is preliminary data.</text>
</comment>
<dbReference type="GO" id="GO:0016874">
    <property type="term" value="F:ligase activity"/>
    <property type="evidence" value="ECO:0007669"/>
    <property type="project" value="UniProtKB-KW"/>
</dbReference>